<feature type="transmembrane region" description="Helical" evidence="1">
    <location>
        <begin position="25"/>
        <end position="51"/>
    </location>
</feature>
<gene>
    <name evidence="2" type="ORF">CR105_07750</name>
</gene>
<dbReference type="AlphaFoldDB" id="A0A2G8TIS1"/>
<organism evidence="2 3">
    <name type="scientific">Massilia eurypsychrophila</name>
    <dbReference type="NCBI Taxonomy" id="1485217"/>
    <lineage>
        <taxon>Bacteria</taxon>
        <taxon>Pseudomonadati</taxon>
        <taxon>Pseudomonadota</taxon>
        <taxon>Betaproteobacteria</taxon>
        <taxon>Burkholderiales</taxon>
        <taxon>Oxalobacteraceae</taxon>
        <taxon>Telluria group</taxon>
        <taxon>Massilia</taxon>
    </lineage>
</organism>
<feature type="transmembrane region" description="Helical" evidence="1">
    <location>
        <begin position="130"/>
        <end position="147"/>
    </location>
</feature>
<comment type="caution">
    <text evidence="2">The sequence shown here is derived from an EMBL/GenBank/DDBJ whole genome shotgun (WGS) entry which is preliminary data.</text>
</comment>
<reference evidence="2 3" key="1">
    <citation type="submission" date="2017-10" db="EMBL/GenBank/DDBJ databases">
        <title>Massilia psychrophilum sp. nov., a novel purple-pigmented bacterium isolated from Tianshan glacier, Xinjiang Municipality, China.</title>
        <authorList>
            <person name="Wang H."/>
        </authorList>
    </citation>
    <scope>NUCLEOTIDE SEQUENCE [LARGE SCALE GENOMIC DNA]</scope>
    <source>
        <strain evidence="2 3">JCM 30074</strain>
    </source>
</reference>
<name>A0A2G8TIS1_9BURK</name>
<proteinExistence type="predicted"/>
<dbReference type="OrthoDB" id="8774202at2"/>
<evidence type="ECO:0000313" key="3">
    <source>
        <dbReference type="Proteomes" id="UP000230390"/>
    </source>
</evidence>
<evidence type="ECO:0000256" key="1">
    <source>
        <dbReference type="SAM" id="Phobius"/>
    </source>
</evidence>
<keyword evidence="1" id="KW-0812">Transmembrane</keyword>
<accession>A0A2G8TIS1</accession>
<feature type="transmembrane region" description="Helical" evidence="1">
    <location>
        <begin position="97"/>
        <end position="118"/>
    </location>
</feature>
<dbReference type="RefSeq" id="WP_099787843.1">
    <property type="nucleotide sequence ID" value="NZ_JBHLYV010000029.1"/>
</dbReference>
<dbReference type="EMBL" id="PDOC01000003">
    <property type="protein sequence ID" value="PIL45932.1"/>
    <property type="molecule type" value="Genomic_DNA"/>
</dbReference>
<feature type="transmembrane region" description="Helical" evidence="1">
    <location>
        <begin position="159"/>
        <end position="176"/>
    </location>
</feature>
<keyword evidence="3" id="KW-1185">Reference proteome</keyword>
<dbReference type="Proteomes" id="UP000230390">
    <property type="component" value="Unassembled WGS sequence"/>
</dbReference>
<keyword evidence="1" id="KW-1133">Transmembrane helix</keyword>
<sequence>MSFLASCQTIVPAAACQHSDLLLYLLPSAALAFLIRLLAGTHPFFFLFTVAGTICHELAHFAVGLLTGARPGSLTIIPRRAGHTWELGSVTLMRVRWYNAAPAALAPILIIALPFLVARWRTTPGWTFQPVDLAIAFALAPQFLSFWPSKVDWRIALRSWPYLVIVGAAAALAWTVRPSLFQFVRP</sequence>
<evidence type="ECO:0000313" key="2">
    <source>
        <dbReference type="EMBL" id="PIL45932.1"/>
    </source>
</evidence>
<protein>
    <submittedName>
        <fullName evidence="2">Uncharacterized protein</fullName>
    </submittedName>
</protein>
<keyword evidence="1" id="KW-0472">Membrane</keyword>